<dbReference type="Gene3D" id="3.20.20.80">
    <property type="entry name" value="Glycosidases"/>
    <property type="match status" value="1"/>
</dbReference>
<evidence type="ECO:0000256" key="2">
    <source>
        <dbReference type="SAM" id="SignalP"/>
    </source>
</evidence>
<feature type="region of interest" description="Disordered" evidence="1">
    <location>
        <begin position="26"/>
        <end position="70"/>
    </location>
</feature>
<keyword evidence="2" id="KW-0732">Signal</keyword>
<sequence>MKKQGLIYALLGLLMAGCSNGSSLPATPADSLETQARKAPKSTAPAPAPAPAPTPAPAPEPTAPAGPSTAQVRADGTLMVNGQAMFPMGFYHVSWAGDAERRLRDMHAIADLGFNTMNSTMFDPEVDLEGYRKLMDAAQARGMKMLVEDFNETSIRGLKDHPALLGWMVADDCNRLVSPEELQRRSESVKQLDANHLTYTSMAISFANSHTEYFGRADAVGNQSYPVDGGDPLNVVYPMMTRLVAEANAKGTLPIANLQSFRWEGGRYPTPAELNNMTNQAIAAGVKGILYYTYLDRTNDLASYTGLNDELRRLASEVKVLAPALTDGQRSELPVAASNRQATAHLWTYGSRRYVQVVSLDQTVSQSVKVQLPGTVGSLQPLFAGRTTSLTLQGTTAAGTLAPLASQWYELR</sequence>
<evidence type="ECO:0008006" key="5">
    <source>
        <dbReference type="Google" id="ProtNLM"/>
    </source>
</evidence>
<dbReference type="eggNOG" id="COG3934">
    <property type="taxonomic scope" value="Bacteria"/>
</dbReference>
<feature type="compositionally biased region" description="Pro residues" evidence="1">
    <location>
        <begin position="46"/>
        <end position="64"/>
    </location>
</feature>
<evidence type="ECO:0000256" key="1">
    <source>
        <dbReference type="SAM" id="MobiDB-lite"/>
    </source>
</evidence>
<reference evidence="4" key="1">
    <citation type="submission" date="2011-02" db="EMBL/GenBank/DDBJ databases">
        <title>The complete sequence of plasmid3 of Deinococcus proteolyticus DSM 20540.</title>
        <authorList>
            <consortium name="US DOE Joint Genome Institute (JGI-PGF)"/>
            <person name="Lucas S."/>
            <person name="Copeland A."/>
            <person name="Lapidus A."/>
            <person name="Bruce D."/>
            <person name="Goodwin L."/>
            <person name="Pitluck S."/>
            <person name="Kyrpides N."/>
            <person name="Mavromatis K."/>
            <person name="Pagani I."/>
            <person name="Ivanova N."/>
            <person name="Ovchinnikova G."/>
            <person name="Zeytun A."/>
            <person name="Detter J.C."/>
            <person name="Han C."/>
            <person name="Land M."/>
            <person name="Hauser L."/>
            <person name="Markowitz V."/>
            <person name="Cheng J.-F."/>
            <person name="Hugenholtz P."/>
            <person name="Woyke T."/>
            <person name="Wu D."/>
            <person name="Pukall R."/>
            <person name="Steenblock K."/>
            <person name="Brambilla E."/>
            <person name="Klenk H.-P."/>
            <person name="Eisen J.A."/>
        </authorList>
    </citation>
    <scope>NUCLEOTIDE SEQUENCE [LARGE SCALE GENOMIC DNA]</scope>
    <source>
        <strain evidence="4">ATCC 35074 / DSM 20540 / JCM 6276 / NBRC 101906 / NCIMB 13154 / VKM Ac-1939 / CCM 2703 / MRP</strain>
        <plasmid evidence="4">Plasmid pDEIPR03</plasmid>
    </source>
</reference>
<feature type="signal peptide" evidence="2">
    <location>
        <begin position="1"/>
        <end position="21"/>
    </location>
</feature>
<dbReference type="HOGENOM" id="CLU_739120_0_0_0"/>
<reference evidence="3 4" key="2">
    <citation type="journal article" date="2012" name="Stand. Genomic Sci.">
        <title>Complete genome sequence of the orange-red pigmented, radioresistant Deinococcus proteolyticus type strain (MRP(T)).</title>
        <authorList>
            <person name="Copeland A."/>
            <person name="Zeytun A."/>
            <person name="Yassawong M."/>
            <person name="Nolan M."/>
            <person name="Lucas S."/>
            <person name="Hammon N."/>
            <person name="Deshpande S."/>
            <person name="Cheng J.F."/>
            <person name="Han C."/>
            <person name="Tapia R."/>
            <person name="Goodwin L.A."/>
            <person name="Pitluck S."/>
            <person name="Mavromatis K."/>
            <person name="Liolios K."/>
            <person name="Pagani I."/>
            <person name="Ivanova N."/>
            <person name="Mikhailova N."/>
            <person name="Pati A."/>
            <person name="Chen A."/>
            <person name="Palaniappan K."/>
            <person name="Land M."/>
            <person name="Hauser L."/>
            <person name="Jeffries C.D."/>
            <person name="Brambilla E.M."/>
            <person name="Rohde M."/>
            <person name="Sikorski J."/>
            <person name="Pukall R."/>
            <person name="Goker M."/>
            <person name="Detter J.C."/>
            <person name="Woyke T."/>
            <person name="Bristow J."/>
            <person name="Eisen J.A."/>
            <person name="Markowitz V."/>
            <person name="Hugenholtz P."/>
            <person name="Kyrpides N.C."/>
            <person name="Klenk H.P."/>
            <person name="Lapidus A."/>
        </authorList>
    </citation>
    <scope>NUCLEOTIDE SEQUENCE [LARGE SCALE GENOMIC DNA]</scope>
    <source>
        <strain evidence="4">ATCC 35074 / DSM 20540 / JCM 6276 / NBRC 101906 / NCIMB 13154 / VKM Ac-1939 / CCM 2703 / MRP</strain>
        <plasmid evidence="4">Plasmid pDEIPR03</plasmid>
    </source>
</reference>
<geneLocation type="plasmid" evidence="3 4">
    <name>pDEIPR03</name>
</geneLocation>
<evidence type="ECO:0000313" key="4">
    <source>
        <dbReference type="Proteomes" id="UP000007718"/>
    </source>
</evidence>
<dbReference type="RefSeq" id="WP_013623192.1">
    <property type="nucleotide sequence ID" value="NC_015170.1"/>
</dbReference>
<dbReference type="EMBL" id="CP002539">
    <property type="protein sequence ID" value="ADY27686.1"/>
    <property type="molecule type" value="Genomic_DNA"/>
</dbReference>
<accession>F0RQX7</accession>
<dbReference type="SUPFAM" id="SSF51445">
    <property type="entry name" value="(Trans)glycosidases"/>
    <property type="match status" value="1"/>
</dbReference>
<evidence type="ECO:0000313" key="3">
    <source>
        <dbReference type="EMBL" id="ADY27686.1"/>
    </source>
</evidence>
<feature type="chain" id="PRO_5003256212" description="Glycoside hydrolase family 5 domain-containing protein" evidence="2">
    <location>
        <begin position="22"/>
        <end position="412"/>
    </location>
</feature>
<keyword evidence="3" id="KW-0614">Plasmid</keyword>
<organism evidence="3 4">
    <name type="scientific">Deinococcus proteolyticus (strain ATCC 35074 / DSM 20540 / JCM 6276 / NBRC 101906 / NCIMB 13154 / VKM Ac-1939 / CCM 2703 / MRP)</name>
    <dbReference type="NCBI Taxonomy" id="693977"/>
    <lineage>
        <taxon>Bacteria</taxon>
        <taxon>Thermotogati</taxon>
        <taxon>Deinococcota</taxon>
        <taxon>Deinococci</taxon>
        <taxon>Deinococcales</taxon>
        <taxon>Deinococcaceae</taxon>
        <taxon>Deinococcus</taxon>
    </lineage>
</organism>
<dbReference type="Proteomes" id="UP000007718">
    <property type="component" value="Plasmid pDEIPR03"/>
</dbReference>
<dbReference type="InterPro" id="IPR017853">
    <property type="entry name" value="GH"/>
</dbReference>
<proteinExistence type="predicted"/>
<name>F0RQX7_DEIPM</name>
<dbReference type="AlphaFoldDB" id="F0RQX7"/>
<dbReference type="PROSITE" id="PS51257">
    <property type="entry name" value="PROKAR_LIPOPROTEIN"/>
    <property type="match status" value="1"/>
</dbReference>
<dbReference type="KEGG" id="dpt:Deipr_2572"/>
<gene>
    <name evidence="3" type="ordered locus">Deipr_2572</name>
</gene>
<keyword evidence="4" id="KW-1185">Reference proteome</keyword>
<protein>
    <recommendedName>
        <fullName evidence="5">Glycoside hydrolase family 5 domain-containing protein</fullName>
    </recommendedName>
</protein>